<feature type="transmembrane region" description="Helical" evidence="9">
    <location>
        <begin position="108"/>
        <end position="125"/>
    </location>
</feature>
<protein>
    <submittedName>
        <fullName evidence="11">Triose-phosphate transporter family-domain-containing protein</fullName>
    </submittedName>
</protein>
<feature type="transmembrane region" description="Helical" evidence="9">
    <location>
        <begin position="360"/>
        <end position="380"/>
    </location>
</feature>
<comment type="similarity">
    <text evidence="3">Belongs to the TPT transporter family. SLC35D subfamily.</text>
</comment>
<evidence type="ECO:0000256" key="1">
    <source>
        <dbReference type="ARBA" id="ARBA00003420"/>
    </source>
</evidence>
<proteinExistence type="inferred from homology"/>
<evidence type="ECO:0000256" key="8">
    <source>
        <dbReference type="SAM" id="MobiDB-lite"/>
    </source>
</evidence>
<feature type="compositionally biased region" description="Basic and acidic residues" evidence="8">
    <location>
        <begin position="1"/>
        <end position="15"/>
    </location>
</feature>
<organism evidence="11 12">
    <name type="scientific">Schizothecium vesticola</name>
    <dbReference type="NCBI Taxonomy" id="314040"/>
    <lineage>
        <taxon>Eukaryota</taxon>
        <taxon>Fungi</taxon>
        <taxon>Dikarya</taxon>
        <taxon>Ascomycota</taxon>
        <taxon>Pezizomycotina</taxon>
        <taxon>Sordariomycetes</taxon>
        <taxon>Sordariomycetidae</taxon>
        <taxon>Sordariales</taxon>
        <taxon>Schizotheciaceae</taxon>
        <taxon>Schizothecium</taxon>
    </lineage>
</organism>
<feature type="transmembrane region" description="Helical" evidence="9">
    <location>
        <begin position="286"/>
        <end position="307"/>
    </location>
</feature>
<evidence type="ECO:0000313" key="12">
    <source>
        <dbReference type="Proteomes" id="UP001172155"/>
    </source>
</evidence>
<evidence type="ECO:0000256" key="6">
    <source>
        <dbReference type="ARBA" id="ARBA00022989"/>
    </source>
</evidence>
<name>A0AA40EK96_9PEZI</name>
<evidence type="ECO:0000256" key="2">
    <source>
        <dbReference type="ARBA" id="ARBA00004477"/>
    </source>
</evidence>
<feature type="transmembrane region" description="Helical" evidence="9">
    <location>
        <begin position="256"/>
        <end position="279"/>
    </location>
</feature>
<reference evidence="11" key="1">
    <citation type="submission" date="2023-06" db="EMBL/GenBank/DDBJ databases">
        <title>Genome-scale phylogeny and comparative genomics of the fungal order Sordariales.</title>
        <authorList>
            <consortium name="Lawrence Berkeley National Laboratory"/>
            <person name="Hensen N."/>
            <person name="Bonometti L."/>
            <person name="Westerberg I."/>
            <person name="Brannstrom I.O."/>
            <person name="Guillou S."/>
            <person name="Cros-Aarteil S."/>
            <person name="Calhoun S."/>
            <person name="Haridas S."/>
            <person name="Kuo A."/>
            <person name="Mondo S."/>
            <person name="Pangilinan J."/>
            <person name="Riley R."/>
            <person name="LaButti K."/>
            <person name="Andreopoulos B."/>
            <person name="Lipzen A."/>
            <person name="Chen C."/>
            <person name="Yanf M."/>
            <person name="Daum C."/>
            <person name="Ng V."/>
            <person name="Clum A."/>
            <person name="Steindorff A."/>
            <person name="Ohm R."/>
            <person name="Martin F."/>
            <person name="Silar P."/>
            <person name="Natvig D."/>
            <person name="Lalanne C."/>
            <person name="Gautier V."/>
            <person name="Ament-velasquez S.L."/>
            <person name="Kruys A."/>
            <person name="Hutchinson M.I."/>
            <person name="Powell A.J."/>
            <person name="Barry K."/>
            <person name="Miller A.N."/>
            <person name="Grigoriev I.V."/>
            <person name="Debuchy R."/>
            <person name="Gladieux P."/>
            <person name="Thoren M.H."/>
            <person name="Johannesson H."/>
        </authorList>
    </citation>
    <scope>NUCLEOTIDE SEQUENCE</scope>
    <source>
        <strain evidence="11">SMH3187-1</strain>
    </source>
</reference>
<comment type="subunit">
    <text evidence="4">Homooligomer.</text>
</comment>
<dbReference type="Pfam" id="PF03151">
    <property type="entry name" value="TPT"/>
    <property type="match status" value="1"/>
</dbReference>
<keyword evidence="7 9" id="KW-0472">Membrane</keyword>
<keyword evidence="6 9" id="KW-1133">Transmembrane helix</keyword>
<dbReference type="PANTHER" id="PTHR11132">
    <property type="entry name" value="SOLUTE CARRIER FAMILY 35"/>
    <property type="match status" value="1"/>
</dbReference>
<keyword evidence="12" id="KW-1185">Reference proteome</keyword>
<evidence type="ECO:0000256" key="3">
    <source>
        <dbReference type="ARBA" id="ARBA00010425"/>
    </source>
</evidence>
<dbReference type="Proteomes" id="UP001172155">
    <property type="component" value="Unassembled WGS sequence"/>
</dbReference>
<feature type="domain" description="Sugar phosphate transporter" evidence="10">
    <location>
        <begin position="42"/>
        <end position="329"/>
    </location>
</feature>
<dbReference type="InterPro" id="IPR004853">
    <property type="entry name" value="Sugar_P_trans_dom"/>
</dbReference>
<feature type="transmembrane region" description="Helical" evidence="9">
    <location>
        <begin position="131"/>
        <end position="152"/>
    </location>
</feature>
<dbReference type="EMBL" id="JAUKUD010000006">
    <property type="protein sequence ID" value="KAK0740891.1"/>
    <property type="molecule type" value="Genomic_DNA"/>
</dbReference>
<evidence type="ECO:0000256" key="9">
    <source>
        <dbReference type="SAM" id="Phobius"/>
    </source>
</evidence>
<feature type="transmembrane region" description="Helical" evidence="9">
    <location>
        <begin position="226"/>
        <end position="244"/>
    </location>
</feature>
<feature type="region of interest" description="Disordered" evidence="8">
    <location>
        <begin position="1"/>
        <end position="33"/>
    </location>
</feature>
<feature type="transmembrane region" description="Helical" evidence="9">
    <location>
        <begin position="188"/>
        <end position="206"/>
    </location>
</feature>
<feature type="transmembrane region" description="Helical" evidence="9">
    <location>
        <begin position="41"/>
        <end position="62"/>
    </location>
</feature>
<evidence type="ECO:0000313" key="11">
    <source>
        <dbReference type="EMBL" id="KAK0740891.1"/>
    </source>
</evidence>
<feature type="transmembrane region" description="Helical" evidence="9">
    <location>
        <begin position="313"/>
        <end position="331"/>
    </location>
</feature>
<evidence type="ECO:0000256" key="5">
    <source>
        <dbReference type="ARBA" id="ARBA00022692"/>
    </source>
</evidence>
<comment type="subcellular location">
    <subcellularLocation>
        <location evidence="2">Endoplasmic reticulum membrane</location>
        <topology evidence="2">Multi-pass membrane protein</topology>
    </subcellularLocation>
</comment>
<evidence type="ECO:0000256" key="4">
    <source>
        <dbReference type="ARBA" id="ARBA00011182"/>
    </source>
</evidence>
<sequence length="399" mass="43268">MGAEDKTRASGDSPRESSGPVLPTVNPDVEKSQPPKASLHPAFYVATWIGLSSSVILFNKWILSTLNFTFPVILTTYHMVIATIMTQLLARYTTLLDGRKTVKMTGRVYLRAIVPIGFFFSLSLICGNITYLYLSVAFIQMLKATTPVAVLLSSWALGVSQPNLRVFLNVSVIVVGVVIASFGEIKFVWIGVIYQIGGIAFEALRLTMVQRLLSSAEFKMDPLVSLYYFAPVCALINGAVALVWEVPRVSMDDVYNVGLVTLLLNGACAFLLNVSVVFLIGKTSSLVLTLCGVLKDVMLVAASMIIWGTQVTALQFFGYSIALGGMVYYKLGFEAIKGYAGEAGRQWADFGNRQPVLRRISIIVFALLAFFVLLGGFAPAGGIDTAAYLNEAKSKVGMS</sequence>
<evidence type="ECO:0000259" key="10">
    <source>
        <dbReference type="Pfam" id="PF03151"/>
    </source>
</evidence>
<feature type="transmembrane region" description="Helical" evidence="9">
    <location>
        <begin position="68"/>
        <end position="88"/>
    </location>
</feature>
<comment type="function">
    <text evidence="1">Involved in the import of GDP-mannose from the cytoplasm into the Golgi lumen.</text>
</comment>
<dbReference type="InterPro" id="IPR050186">
    <property type="entry name" value="TPT_transporter"/>
</dbReference>
<feature type="transmembrane region" description="Helical" evidence="9">
    <location>
        <begin position="164"/>
        <end position="182"/>
    </location>
</feature>
<dbReference type="GO" id="GO:0005789">
    <property type="term" value="C:endoplasmic reticulum membrane"/>
    <property type="evidence" value="ECO:0007669"/>
    <property type="project" value="UniProtKB-SubCell"/>
</dbReference>
<evidence type="ECO:0000256" key="7">
    <source>
        <dbReference type="ARBA" id="ARBA00023136"/>
    </source>
</evidence>
<gene>
    <name evidence="11" type="ORF">B0T18DRAFT_440376</name>
</gene>
<keyword evidence="5 9" id="KW-0812">Transmembrane</keyword>
<accession>A0AA40EK96</accession>
<comment type="caution">
    <text evidence="11">The sequence shown here is derived from an EMBL/GenBank/DDBJ whole genome shotgun (WGS) entry which is preliminary data.</text>
</comment>
<dbReference type="AlphaFoldDB" id="A0AA40EK96"/>